<evidence type="ECO:0000313" key="4">
    <source>
        <dbReference type="EMBL" id="BBO31625.1"/>
    </source>
</evidence>
<dbReference type="GO" id="GO:0050568">
    <property type="term" value="F:protein-glutamine glutaminase activity"/>
    <property type="evidence" value="ECO:0007669"/>
    <property type="project" value="UniProtKB-UniRule"/>
</dbReference>
<comment type="catalytic activity">
    <reaction evidence="3">
        <text>L-glutaminyl-[protein] + H2O = L-glutamyl-[protein] + NH4(+)</text>
        <dbReference type="Rhea" id="RHEA:16441"/>
        <dbReference type="Rhea" id="RHEA-COMP:10207"/>
        <dbReference type="Rhea" id="RHEA-COMP:10208"/>
        <dbReference type="ChEBI" id="CHEBI:15377"/>
        <dbReference type="ChEBI" id="CHEBI:28938"/>
        <dbReference type="ChEBI" id="CHEBI:29973"/>
        <dbReference type="ChEBI" id="CHEBI:30011"/>
        <dbReference type="EC" id="3.5.1.44"/>
    </reaction>
</comment>
<dbReference type="HAMAP" id="MF_01440">
    <property type="entry name" value="CheD"/>
    <property type="match status" value="1"/>
</dbReference>
<dbReference type="CDD" id="cd16352">
    <property type="entry name" value="CheD"/>
    <property type="match status" value="1"/>
</dbReference>
<sequence length="190" mass="20332">MDTSPSASLPQRSIIVGDVFASDQPALVATVLGSCIAACMYDPVSQIGGMNHFMLPEANRETTSAAFGIHAMELLINKIMRLGGDRRRLQAKVFGGANVLALQGAELQIGQRNVAFVRQFLADEGITLAAQRVGGNQGVKVCFYTATGRALVKPLPNRLLDETLQQEVQYLRQTKTKTAAAPAADAVTLF</sequence>
<gene>
    <name evidence="3" type="primary">cheD</name>
    <name evidence="4" type="ORF">PLANPX_1237</name>
</gene>
<dbReference type="EC" id="3.5.1.44" evidence="3"/>
<protein>
    <recommendedName>
        <fullName evidence="3">Probable chemoreceptor glutamine deamidase CheD</fullName>
        <ecNumber evidence="3">3.5.1.44</ecNumber>
    </recommendedName>
</protein>
<dbReference type="GO" id="GO:0006935">
    <property type="term" value="P:chemotaxis"/>
    <property type="evidence" value="ECO:0007669"/>
    <property type="project" value="UniProtKB-UniRule"/>
</dbReference>
<proteinExistence type="inferred from homology"/>
<dbReference type="Gene3D" id="3.30.1330.200">
    <property type="match status" value="1"/>
</dbReference>
<dbReference type="InterPro" id="IPR038592">
    <property type="entry name" value="CheD-like_sf"/>
</dbReference>
<keyword evidence="5" id="KW-1185">Reference proteome</keyword>
<comment type="similarity">
    <text evidence="3">Belongs to the CheD family.</text>
</comment>
<dbReference type="EMBL" id="AP021861">
    <property type="protein sequence ID" value="BBO31625.1"/>
    <property type="molecule type" value="Genomic_DNA"/>
</dbReference>
<evidence type="ECO:0000256" key="3">
    <source>
        <dbReference type="HAMAP-Rule" id="MF_01440"/>
    </source>
</evidence>
<dbReference type="KEGG" id="lpav:PLANPX_1237"/>
<accession>A0A5K7X5G1</accession>
<evidence type="ECO:0000313" key="5">
    <source>
        <dbReference type="Proteomes" id="UP000326837"/>
    </source>
</evidence>
<dbReference type="Pfam" id="PF03975">
    <property type="entry name" value="CheD"/>
    <property type="match status" value="1"/>
</dbReference>
<dbReference type="PANTHER" id="PTHR35147:SF2">
    <property type="entry name" value="CHEMORECEPTOR GLUTAMINE DEAMIDASE CHED-RELATED"/>
    <property type="match status" value="1"/>
</dbReference>
<dbReference type="AlphaFoldDB" id="A0A5K7X5G1"/>
<dbReference type="InterPro" id="IPR005659">
    <property type="entry name" value="Chemorcpt_Glu_NH3ase_CheD"/>
</dbReference>
<keyword evidence="1 3" id="KW-0145">Chemotaxis</keyword>
<organism evidence="4 5">
    <name type="scientific">Lacipirellula parvula</name>
    <dbReference type="NCBI Taxonomy" id="2650471"/>
    <lineage>
        <taxon>Bacteria</taxon>
        <taxon>Pseudomonadati</taxon>
        <taxon>Planctomycetota</taxon>
        <taxon>Planctomycetia</taxon>
        <taxon>Pirellulales</taxon>
        <taxon>Lacipirellulaceae</taxon>
        <taxon>Lacipirellula</taxon>
    </lineage>
</organism>
<dbReference type="PANTHER" id="PTHR35147">
    <property type="entry name" value="CHEMORECEPTOR GLUTAMINE DEAMIDASE CHED-RELATED"/>
    <property type="match status" value="1"/>
</dbReference>
<dbReference type="SUPFAM" id="SSF64438">
    <property type="entry name" value="CNF1/YfiH-like putative cysteine hydrolases"/>
    <property type="match status" value="1"/>
</dbReference>
<name>A0A5K7X5G1_9BACT</name>
<dbReference type="InterPro" id="IPR011324">
    <property type="entry name" value="Cytotoxic_necrot_fac-like_cat"/>
</dbReference>
<dbReference type="RefSeq" id="WP_152097733.1">
    <property type="nucleotide sequence ID" value="NZ_AP021861.1"/>
</dbReference>
<reference evidence="5" key="1">
    <citation type="submission" date="2019-10" db="EMBL/GenBank/DDBJ databases">
        <title>Lacipirellula parvula gen. nov., sp. nov., representing a lineage of planctomycetes widespread in freshwater anoxic habitats, and description of the family Lacipirellulaceae.</title>
        <authorList>
            <person name="Dedysh S.N."/>
            <person name="Kulichevskaya I.S."/>
            <person name="Beletsky A.V."/>
            <person name="Rakitin A.L."/>
            <person name="Mardanov A.V."/>
            <person name="Ivanova A.A."/>
            <person name="Saltykova V.X."/>
            <person name="Rijpstra W.I.C."/>
            <person name="Sinninghe Damste J.S."/>
            <person name="Ravin N.V."/>
        </authorList>
    </citation>
    <scope>NUCLEOTIDE SEQUENCE [LARGE SCALE GENOMIC DNA]</scope>
    <source>
        <strain evidence="5">PX69</strain>
    </source>
</reference>
<dbReference type="Proteomes" id="UP000326837">
    <property type="component" value="Chromosome"/>
</dbReference>
<evidence type="ECO:0000256" key="1">
    <source>
        <dbReference type="ARBA" id="ARBA00022500"/>
    </source>
</evidence>
<evidence type="ECO:0000256" key="2">
    <source>
        <dbReference type="ARBA" id="ARBA00022801"/>
    </source>
</evidence>
<keyword evidence="2 3" id="KW-0378">Hydrolase</keyword>
<comment type="function">
    <text evidence="3">Probably deamidates glutamine residues to glutamate on methyl-accepting chemotaxis receptors (MCPs), playing an important role in chemotaxis.</text>
</comment>